<feature type="transmembrane region" description="Helical" evidence="1">
    <location>
        <begin position="192"/>
        <end position="218"/>
    </location>
</feature>
<gene>
    <name evidence="2" type="ORF">TrRE_jg7645</name>
</gene>
<sequence>LASKSKKVTTSENLCRLNTTICIAHFLITLDPDGTDFMPYMLLSLLQGYNGAAMVSLAFLLINSWVTIVDGGKAKKTPPWMDKLTKFSISFVIFVEIFLAIVEIIVVPEDVASYDGTLNAIKGFMFAALCMLWAGICLKYYLKIRAQLKSGAASSGSKAIKKYCITLLFGMLLGFMYKVVFSFVRMGTKVHAYPYCGGVSLVSIINLMFLIIQFACLFAQNPSKVTKKVAPSTGATTTSE</sequence>
<keyword evidence="1" id="KW-0472">Membrane</keyword>
<evidence type="ECO:0000313" key="3">
    <source>
        <dbReference type="Proteomes" id="UP001165082"/>
    </source>
</evidence>
<reference evidence="2" key="1">
    <citation type="submission" date="2022-07" db="EMBL/GenBank/DDBJ databases">
        <title>Genome analysis of Parmales, a sister group of diatoms, reveals the evolutionary specialization of diatoms from phago-mixotrophs to photoautotrophs.</title>
        <authorList>
            <person name="Ban H."/>
            <person name="Sato S."/>
            <person name="Yoshikawa S."/>
            <person name="Kazumasa Y."/>
            <person name="Nakamura Y."/>
            <person name="Ichinomiya M."/>
            <person name="Saitoh K."/>
            <person name="Sato N."/>
            <person name="Blanc-Mathieu R."/>
            <person name="Endo H."/>
            <person name="Kuwata A."/>
            <person name="Ogata H."/>
        </authorList>
    </citation>
    <scope>NUCLEOTIDE SEQUENCE</scope>
</reference>
<keyword evidence="1" id="KW-1133">Transmembrane helix</keyword>
<dbReference type="Proteomes" id="UP001165082">
    <property type="component" value="Unassembled WGS sequence"/>
</dbReference>
<feature type="transmembrane region" description="Helical" evidence="1">
    <location>
        <begin position="120"/>
        <end position="142"/>
    </location>
</feature>
<accession>A0A9W7C8K0</accession>
<feature type="transmembrane region" description="Helical" evidence="1">
    <location>
        <begin position="48"/>
        <end position="66"/>
    </location>
</feature>
<dbReference type="OrthoDB" id="202922at2759"/>
<dbReference type="EMBL" id="BRXZ01000048">
    <property type="protein sequence ID" value="GMI03837.1"/>
    <property type="molecule type" value="Genomic_DNA"/>
</dbReference>
<keyword evidence="1" id="KW-0812">Transmembrane</keyword>
<evidence type="ECO:0000313" key="2">
    <source>
        <dbReference type="EMBL" id="GMI03837.1"/>
    </source>
</evidence>
<protein>
    <submittedName>
        <fullName evidence="2">Uncharacterized protein</fullName>
    </submittedName>
</protein>
<organism evidence="2 3">
    <name type="scientific">Triparma retinervis</name>
    <dbReference type="NCBI Taxonomy" id="2557542"/>
    <lineage>
        <taxon>Eukaryota</taxon>
        <taxon>Sar</taxon>
        <taxon>Stramenopiles</taxon>
        <taxon>Ochrophyta</taxon>
        <taxon>Bolidophyceae</taxon>
        <taxon>Parmales</taxon>
        <taxon>Triparmaceae</taxon>
        <taxon>Triparma</taxon>
    </lineage>
</organism>
<evidence type="ECO:0000256" key="1">
    <source>
        <dbReference type="SAM" id="Phobius"/>
    </source>
</evidence>
<dbReference type="AlphaFoldDB" id="A0A9W7C8K0"/>
<feature type="non-terminal residue" evidence="2">
    <location>
        <position position="240"/>
    </location>
</feature>
<feature type="transmembrane region" description="Helical" evidence="1">
    <location>
        <begin position="87"/>
        <end position="108"/>
    </location>
</feature>
<proteinExistence type="predicted"/>
<keyword evidence="3" id="KW-1185">Reference proteome</keyword>
<name>A0A9W7C8K0_9STRA</name>
<feature type="transmembrane region" description="Helical" evidence="1">
    <location>
        <begin position="163"/>
        <end position="186"/>
    </location>
</feature>
<comment type="caution">
    <text evidence="2">The sequence shown here is derived from an EMBL/GenBank/DDBJ whole genome shotgun (WGS) entry which is preliminary data.</text>
</comment>